<evidence type="ECO:0000256" key="2">
    <source>
        <dbReference type="ARBA" id="ARBA00005028"/>
    </source>
</evidence>
<evidence type="ECO:0000259" key="13">
    <source>
        <dbReference type="Pfam" id="PF03727"/>
    </source>
</evidence>
<dbReference type="InterPro" id="IPR001312">
    <property type="entry name" value="Hexokinase"/>
</dbReference>
<dbReference type="UniPathway" id="UPA00109">
    <property type="reaction ID" value="UER00180"/>
</dbReference>
<evidence type="ECO:0000256" key="7">
    <source>
        <dbReference type="ARBA" id="ARBA00022840"/>
    </source>
</evidence>
<dbReference type="SUPFAM" id="SSF53067">
    <property type="entry name" value="Actin-like ATPase domain"/>
    <property type="match status" value="2"/>
</dbReference>
<evidence type="ECO:0000256" key="11">
    <source>
        <dbReference type="RuleBase" id="RU362007"/>
    </source>
</evidence>
<evidence type="ECO:0000259" key="12">
    <source>
        <dbReference type="Pfam" id="PF00349"/>
    </source>
</evidence>
<evidence type="ECO:0000313" key="15">
    <source>
        <dbReference type="Proteomes" id="UP000694388"/>
    </source>
</evidence>
<dbReference type="InterPro" id="IPR022672">
    <property type="entry name" value="Hexokinase_N"/>
</dbReference>
<dbReference type="Proteomes" id="UP000694388">
    <property type="component" value="Unplaced"/>
</dbReference>
<dbReference type="GO" id="GO:0050796">
    <property type="term" value="P:regulation of insulin secretion"/>
    <property type="evidence" value="ECO:0007669"/>
    <property type="project" value="TreeGrafter"/>
</dbReference>
<evidence type="ECO:0000256" key="1">
    <source>
        <dbReference type="ARBA" id="ARBA00004888"/>
    </source>
</evidence>
<dbReference type="GO" id="GO:0006096">
    <property type="term" value="P:glycolytic process"/>
    <property type="evidence" value="ECO:0007669"/>
    <property type="project" value="UniProtKB-UniPathway"/>
</dbReference>
<feature type="domain" description="Hexokinase N-terminal" evidence="12">
    <location>
        <begin position="16"/>
        <end position="215"/>
    </location>
</feature>
<evidence type="ECO:0000256" key="9">
    <source>
        <dbReference type="ARBA" id="ARBA00044613"/>
    </source>
</evidence>
<dbReference type="GO" id="GO:0005739">
    <property type="term" value="C:mitochondrion"/>
    <property type="evidence" value="ECO:0007669"/>
    <property type="project" value="TreeGrafter"/>
</dbReference>
<dbReference type="PANTHER" id="PTHR19443">
    <property type="entry name" value="HEXOKINASE"/>
    <property type="match status" value="1"/>
</dbReference>
<dbReference type="Gene3D" id="3.40.367.20">
    <property type="match status" value="1"/>
</dbReference>
<organism evidence="14 15">
    <name type="scientific">Eptatretus burgeri</name>
    <name type="common">Inshore hagfish</name>
    <dbReference type="NCBI Taxonomy" id="7764"/>
    <lineage>
        <taxon>Eukaryota</taxon>
        <taxon>Metazoa</taxon>
        <taxon>Chordata</taxon>
        <taxon>Craniata</taxon>
        <taxon>Vertebrata</taxon>
        <taxon>Cyclostomata</taxon>
        <taxon>Myxini</taxon>
        <taxon>Myxiniformes</taxon>
        <taxon>Myxinidae</taxon>
        <taxon>Eptatretinae</taxon>
        <taxon>Eptatretus</taxon>
    </lineage>
</organism>
<proteinExistence type="inferred from homology"/>
<comment type="pathway">
    <text evidence="1">Carbohydrate degradation; glycolysis; D-glyceraldehyde 3-phosphate and glycerone phosphate from D-glucose: step 1/4.</text>
</comment>
<dbReference type="OMA" id="ADCVQQF"/>
<dbReference type="FunFam" id="3.40.367.20:FF:000001">
    <property type="entry name" value="Hexokinase 1"/>
    <property type="match status" value="1"/>
</dbReference>
<evidence type="ECO:0000256" key="3">
    <source>
        <dbReference type="ARBA" id="ARBA00009225"/>
    </source>
</evidence>
<protein>
    <recommendedName>
        <fullName evidence="11">Phosphotransferase</fullName>
        <ecNumber evidence="11">2.7.1.-</ecNumber>
    </recommendedName>
</protein>
<dbReference type="PROSITE" id="PS00378">
    <property type="entry name" value="HEXOKINASE_1"/>
    <property type="match status" value="1"/>
</dbReference>
<keyword evidence="15" id="KW-1185">Reference proteome</keyword>
<keyword evidence="8 11" id="KW-0324">Glycolysis</keyword>
<keyword evidence="6 11" id="KW-0418">Kinase</keyword>
<dbReference type="PRINTS" id="PR00475">
    <property type="entry name" value="HEXOKINASE"/>
</dbReference>
<dbReference type="GeneTree" id="ENSGT00950000182787"/>
<comment type="pathway">
    <text evidence="2">Carbohydrate metabolism; hexose metabolism.</text>
</comment>
<dbReference type="Gene3D" id="3.30.420.40">
    <property type="match status" value="1"/>
</dbReference>
<dbReference type="PANTHER" id="PTHR19443:SF3">
    <property type="entry name" value="HEXOKINASE-4"/>
    <property type="match status" value="1"/>
</dbReference>
<dbReference type="GO" id="GO:0019158">
    <property type="term" value="F:mannokinase activity"/>
    <property type="evidence" value="ECO:0007669"/>
    <property type="project" value="TreeGrafter"/>
</dbReference>
<dbReference type="UniPathway" id="UPA00242"/>
<dbReference type="FunFam" id="3.30.420.40:FF:000095">
    <property type="entry name" value="Phosphotransferase"/>
    <property type="match status" value="1"/>
</dbReference>
<comment type="similarity">
    <text evidence="3 11">Belongs to the hexokinase family.</text>
</comment>
<dbReference type="AlphaFoldDB" id="A0A8C4PY30"/>
<dbReference type="GO" id="GO:0005536">
    <property type="term" value="F:D-glucose binding"/>
    <property type="evidence" value="ECO:0007669"/>
    <property type="project" value="InterPro"/>
</dbReference>
<dbReference type="GO" id="GO:0005524">
    <property type="term" value="F:ATP binding"/>
    <property type="evidence" value="ECO:0007669"/>
    <property type="project" value="UniProtKB-UniRule"/>
</dbReference>
<feature type="domain" description="Hexokinase C-terminal" evidence="13">
    <location>
        <begin position="221"/>
        <end position="455"/>
    </location>
</feature>
<evidence type="ECO:0000256" key="6">
    <source>
        <dbReference type="ARBA" id="ARBA00022777"/>
    </source>
</evidence>
<evidence type="ECO:0000256" key="4">
    <source>
        <dbReference type="ARBA" id="ARBA00022679"/>
    </source>
</evidence>
<dbReference type="InterPro" id="IPR043129">
    <property type="entry name" value="ATPase_NBD"/>
</dbReference>
<keyword evidence="5 11" id="KW-0547">Nucleotide-binding</keyword>
<name>A0A8C4PY30_EPTBU</name>
<sequence length="465" mass="51800">VIDQRPEGITAGCMQVEALLEGFALDRSVLEDVMLRLRREMEKGLHVHTNMEASVKMLPTYVRSTPDGSEVGDFLALDLGGTNIRVMVVKTGTDEVGTWKVETKVQVYSIPKDTMTGTAEMLFGFVAECIANFLEKHNMKERKLPLGFTFSFPVKHQDLDKGILMKWTKGFKASGAEGNDIVNLLREAIKKRRDIEMDIVAMVNDTVATMVSCYYEDHNCEIGLIVGTGCNTCYMEEMRNVEMVEGDEGRMCINTEWGAFGDTGELEDLWLEYDRRVDEMSLNPGKQKFEKSISGKYMGELVRLLMLKMVKQGLLFWGKASDALTTWEYFDTRHISLIESDGPELQQTSMVLKNMGMEPTEADCELTWRACNAVSTRASLLCAAGVAAVVTKIRENRGLECLSITVGVDGSLYKQLPHFKQRLRVAVSELAPECKVTFLQSEEGSGRGAALISAVACKMACRTTC</sequence>
<dbReference type="Ensembl" id="ENSEBUT00000005335.1">
    <property type="protein sequence ID" value="ENSEBUP00000004897.1"/>
    <property type="gene ID" value="ENSEBUG00000003343.1"/>
</dbReference>
<evidence type="ECO:0000256" key="8">
    <source>
        <dbReference type="ARBA" id="ARBA00023152"/>
    </source>
</evidence>
<reference evidence="14" key="2">
    <citation type="submission" date="2025-09" db="UniProtKB">
        <authorList>
            <consortium name="Ensembl"/>
        </authorList>
    </citation>
    <scope>IDENTIFICATION</scope>
</reference>
<reference evidence="14" key="1">
    <citation type="submission" date="2025-08" db="UniProtKB">
        <authorList>
            <consortium name="Ensembl"/>
        </authorList>
    </citation>
    <scope>IDENTIFICATION</scope>
</reference>
<accession>A0A8C4PY30</accession>
<dbReference type="GO" id="GO:0004340">
    <property type="term" value="F:glucokinase activity"/>
    <property type="evidence" value="ECO:0007669"/>
    <property type="project" value="TreeGrafter"/>
</dbReference>
<dbReference type="Pfam" id="PF00349">
    <property type="entry name" value="Hexokinase_1"/>
    <property type="match status" value="1"/>
</dbReference>
<dbReference type="InterPro" id="IPR019807">
    <property type="entry name" value="Hexokinase_BS"/>
</dbReference>
<dbReference type="GO" id="GO:0005829">
    <property type="term" value="C:cytosol"/>
    <property type="evidence" value="ECO:0007669"/>
    <property type="project" value="TreeGrafter"/>
</dbReference>
<comment type="catalytic activity">
    <reaction evidence="9">
        <text>a D-hexose + ATP = a D-hexose 6-phosphate + ADP + H(+)</text>
        <dbReference type="Rhea" id="RHEA:22740"/>
        <dbReference type="ChEBI" id="CHEBI:4194"/>
        <dbReference type="ChEBI" id="CHEBI:15378"/>
        <dbReference type="ChEBI" id="CHEBI:30616"/>
        <dbReference type="ChEBI" id="CHEBI:229467"/>
        <dbReference type="ChEBI" id="CHEBI:456216"/>
        <dbReference type="EC" id="2.7.1.1"/>
    </reaction>
    <physiologicalReaction direction="left-to-right" evidence="9">
        <dbReference type="Rhea" id="RHEA:22741"/>
    </physiologicalReaction>
</comment>
<dbReference type="EC" id="2.7.1.-" evidence="11"/>
<evidence type="ECO:0000256" key="5">
    <source>
        <dbReference type="ARBA" id="ARBA00022741"/>
    </source>
</evidence>
<dbReference type="GO" id="GO:0006006">
    <property type="term" value="P:glucose metabolic process"/>
    <property type="evidence" value="ECO:0007669"/>
    <property type="project" value="TreeGrafter"/>
</dbReference>
<dbReference type="PROSITE" id="PS51748">
    <property type="entry name" value="HEXOKINASE_2"/>
    <property type="match status" value="1"/>
</dbReference>
<dbReference type="GO" id="GO:0008865">
    <property type="term" value="F:fructokinase activity"/>
    <property type="evidence" value="ECO:0007669"/>
    <property type="project" value="TreeGrafter"/>
</dbReference>
<keyword evidence="7 11" id="KW-0067">ATP-binding</keyword>
<comment type="catalytic activity">
    <reaction evidence="10">
        <text>D-glucose + ATP = D-glucose 6-phosphate + ADP + H(+)</text>
        <dbReference type="Rhea" id="RHEA:17825"/>
        <dbReference type="ChEBI" id="CHEBI:4167"/>
        <dbReference type="ChEBI" id="CHEBI:15378"/>
        <dbReference type="ChEBI" id="CHEBI:30616"/>
        <dbReference type="ChEBI" id="CHEBI:61548"/>
        <dbReference type="ChEBI" id="CHEBI:456216"/>
        <dbReference type="EC" id="2.7.1.1"/>
    </reaction>
    <physiologicalReaction direction="left-to-right" evidence="10">
        <dbReference type="Rhea" id="RHEA:17826"/>
    </physiologicalReaction>
</comment>
<dbReference type="InterPro" id="IPR022673">
    <property type="entry name" value="Hexokinase_C"/>
</dbReference>
<evidence type="ECO:0000256" key="10">
    <source>
        <dbReference type="ARBA" id="ARBA00048160"/>
    </source>
</evidence>
<keyword evidence="4 11" id="KW-0808">Transferase</keyword>
<evidence type="ECO:0000313" key="14">
    <source>
        <dbReference type="Ensembl" id="ENSEBUP00000004897.1"/>
    </source>
</evidence>
<dbReference type="GO" id="GO:0001678">
    <property type="term" value="P:intracellular glucose homeostasis"/>
    <property type="evidence" value="ECO:0007669"/>
    <property type="project" value="InterPro"/>
</dbReference>
<dbReference type="Pfam" id="PF03727">
    <property type="entry name" value="Hexokinase_2"/>
    <property type="match status" value="1"/>
</dbReference>